<dbReference type="AlphaFoldDB" id="A0A1J4JAB2"/>
<evidence type="ECO:0000256" key="3">
    <source>
        <dbReference type="ARBA" id="ARBA00004613"/>
    </source>
</evidence>
<dbReference type="VEuPathDB" id="TrichDB:TRFO_39419"/>
<feature type="region of interest" description="Disordered" evidence="8">
    <location>
        <begin position="390"/>
        <end position="432"/>
    </location>
</feature>
<organism evidence="11 12">
    <name type="scientific">Tritrichomonas foetus</name>
    <dbReference type="NCBI Taxonomy" id="1144522"/>
    <lineage>
        <taxon>Eukaryota</taxon>
        <taxon>Metamonada</taxon>
        <taxon>Parabasalia</taxon>
        <taxon>Tritrichomonadida</taxon>
        <taxon>Tritrichomonadidae</taxon>
        <taxon>Tritrichomonas</taxon>
    </lineage>
</organism>
<evidence type="ECO:0000256" key="10">
    <source>
        <dbReference type="SAM" id="SignalP"/>
    </source>
</evidence>
<dbReference type="SUPFAM" id="SSF51126">
    <property type="entry name" value="Pectin lyase-like"/>
    <property type="match status" value="1"/>
</dbReference>
<comment type="subcellular location">
    <subcellularLocation>
        <location evidence="1">Cell envelope</location>
    </subcellularLocation>
    <subcellularLocation>
        <location evidence="2">Cell outer membrane</location>
    </subcellularLocation>
    <subcellularLocation>
        <location evidence="3">Secreted</location>
    </subcellularLocation>
</comment>
<keyword evidence="7" id="KW-0998">Cell outer membrane</keyword>
<comment type="caution">
    <text evidence="11">The sequence shown here is derived from an EMBL/GenBank/DDBJ whole genome shotgun (WGS) entry which is preliminary data.</text>
</comment>
<sequence>MFFFLFSLSFSLPNILAMYTNSSRCEETRETILIENSFFSDFRLTSEALNGSCISLTYCVFNCIHTQFENCSSLNNGGAVYFYNQKSGGNKMAIECCSFVNCSSKIGGVVYSFQSKHEDHNYINCFFIDNKANESGGAVYCVSQSALLQNCTFVNNISPRACSLFLENTAQSNIAWANKLDLCKFEFSPKTSDQNCIEFKGTNRLKPIEISSSCFFTRSLSDSPLNSVIFILSENNIVQFEEYNAVNGSEDTLKITNKIENGEILFESSECIIKEYFKPTKSLTLSPAQSPTLSPAQTPIQTQSEVQPTKFTNTIEASPSHEQSLDSSIATTSETLKSENFKENKDNEYKDALNKLYLVAGSMGGAIVLVIIIMVIIVIVIRRRNSSHKYYGFNEDEDKGKERRESSDDYKKHKKDHLEDALKNDQLAHDIL</sequence>
<accession>A0A1J4JAB2</accession>
<feature type="signal peptide" evidence="10">
    <location>
        <begin position="1"/>
        <end position="17"/>
    </location>
</feature>
<keyword evidence="4" id="KW-0964">Secreted</keyword>
<evidence type="ECO:0000256" key="4">
    <source>
        <dbReference type="ARBA" id="ARBA00022525"/>
    </source>
</evidence>
<evidence type="ECO:0000256" key="8">
    <source>
        <dbReference type="SAM" id="MobiDB-lite"/>
    </source>
</evidence>
<dbReference type="GeneID" id="94847336"/>
<evidence type="ECO:0000313" key="12">
    <source>
        <dbReference type="Proteomes" id="UP000179807"/>
    </source>
</evidence>
<proteinExistence type="predicted"/>
<gene>
    <name evidence="11" type="ORF">TRFO_39419</name>
</gene>
<protein>
    <recommendedName>
        <fullName evidence="13">Right handed beta helix domain-containing protein</fullName>
    </recommendedName>
</protein>
<evidence type="ECO:0000256" key="5">
    <source>
        <dbReference type="ARBA" id="ARBA00022729"/>
    </source>
</evidence>
<evidence type="ECO:0000256" key="7">
    <source>
        <dbReference type="ARBA" id="ARBA00023237"/>
    </source>
</evidence>
<name>A0A1J4JAB2_9EUKA</name>
<keyword evidence="5 10" id="KW-0732">Signal</keyword>
<dbReference type="GO" id="GO:0005576">
    <property type="term" value="C:extracellular region"/>
    <property type="evidence" value="ECO:0007669"/>
    <property type="project" value="UniProtKB-SubCell"/>
</dbReference>
<dbReference type="RefSeq" id="XP_068347526.1">
    <property type="nucleotide sequence ID" value="XM_068512632.1"/>
</dbReference>
<evidence type="ECO:0000256" key="9">
    <source>
        <dbReference type="SAM" id="Phobius"/>
    </source>
</evidence>
<feature type="compositionally biased region" description="Basic and acidic residues" evidence="8">
    <location>
        <begin position="398"/>
        <end position="432"/>
    </location>
</feature>
<dbReference type="EMBL" id="MLAK01001322">
    <property type="protein sequence ID" value="OHS94389.1"/>
    <property type="molecule type" value="Genomic_DNA"/>
</dbReference>
<evidence type="ECO:0000256" key="2">
    <source>
        <dbReference type="ARBA" id="ARBA00004442"/>
    </source>
</evidence>
<keyword evidence="12" id="KW-1185">Reference proteome</keyword>
<dbReference type="NCBIfam" id="TIGR01376">
    <property type="entry name" value="POMP_repeat"/>
    <property type="match status" value="1"/>
</dbReference>
<evidence type="ECO:0000256" key="6">
    <source>
        <dbReference type="ARBA" id="ARBA00023136"/>
    </source>
</evidence>
<feature type="chain" id="PRO_5013108518" description="Right handed beta helix domain-containing protein" evidence="10">
    <location>
        <begin position="18"/>
        <end position="432"/>
    </location>
</feature>
<feature type="transmembrane region" description="Helical" evidence="9">
    <location>
        <begin position="356"/>
        <end position="381"/>
    </location>
</feature>
<evidence type="ECO:0000313" key="11">
    <source>
        <dbReference type="EMBL" id="OHS94389.1"/>
    </source>
</evidence>
<dbReference type="InterPro" id="IPR011050">
    <property type="entry name" value="Pectin_lyase_fold/virulence"/>
</dbReference>
<keyword evidence="9" id="KW-1133">Transmembrane helix</keyword>
<dbReference type="InterPro" id="IPR003368">
    <property type="entry name" value="POMP_repeat"/>
</dbReference>
<feature type="region of interest" description="Disordered" evidence="8">
    <location>
        <begin position="287"/>
        <end position="307"/>
    </location>
</feature>
<dbReference type="Proteomes" id="UP000179807">
    <property type="component" value="Unassembled WGS sequence"/>
</dbReference>
<keyword evidence="6 9" id="KW-0472">Membrane</keyword>
<evidence type="ECO:0000256" key="1">
    <source>
        <dbReference type="ARBA" id="ARBA00004196"/>
    </source>
</evidence>
<evidence type="ECO:0008006" key="13">
    <source>
        <dbReference type="Google" id="ProtNLM"/>
    </source>
</evidence>
<reference evidence="11" key="1">
    <citation type="submission" date="2016-10" db="EMBL/GenBank/DDBJ databases">
        <authorList>
            <person name="Benchimol M."/>
            <person name="Almeida L.G."/>
            <person name="Vasconcelos A.T."/>
            <person name="Perreira-Neves A."/>
            <person name="Rosa I.A."/>
            <person name="Tasca T."/>
            <person name="Bogo M.R."/>
            <person name="de Souza W."/>
        </authorList>
    </citation>
    <scope>NUCLEOTIDE SEQUENCE [LARGE SCALE GENOMIC DNA]</scope>
    <source>
        <strain evidence="11">K</strain>
    </source>
</reference>
<keyword evidence="9" id="KW-0812">Transmembrane</keyword>